<dbReference type="PROSITE" id="PS51740">
    <property type="entry name" value="SPOVT_ABRB"/>
    <property type="match status" value="1"/>
</dbReference>
<dbReference type="EMBL" id="SACR01000006">
    <property type="protein sequence ID" value="RVU43957.1"/>
    <property type="molecule type" value="Genomic_DNA"/>
</dbReference>
<name>A0A437RBA4_9BURK</name>
<dbReference type="InterPro" id="IPR047976">
    <property type="entry name" value="Anti_VapB2-like"/>
</dbReference>
<evidence type="ECO:0000256" key="1">
    <source>
        <dbReference type="ARBA" id="ARBA00007924"/>
    </source>
</evidence>
<protein>
    <submittedName>
        <fullName evidence="4">Antitoxin</fullName>
    </submittedName>
</protein>
<gene>
    <name evidence="4" type="ORF">EOE66_19340</name>
</gene>
<comment type="similarity">
    <text evidence="1">Belongs to the VapB family.</text>
</comment>
<sequence>MSITTVFTNNRSQAVRLPADARLPEGVKKVQVRARGMDRIISPVGHTWDSFFLGGLQASADFMAERAAQHQPEREGC</sequence>
<dbReference type="Gene3D" id="2.10.260.10">
    <property type="match status" value="1"/>
</dbReference>
<organism evidence="4 5">
    <name type="scientific">Rubrivivax rivuli</name>
    <dbReference type="NCBI Taxonomy" id="1862385"/>
    <lineage>
        <taxon>Bacteria</taxon>
        <taxon>Pseudomonadati</taxon>
        <taxon>Pseudomonadota</taxon>
        <taxon>Betaproteobacteria</taxon>
        <taxon>Burkholderiales</taxon>
        <taxon>Sphaerotilaceae</taxon>
        <taxon>Rubrivivax</taxon>
    </lineage>
</organism>
<dbReference type="OrthoDB" id="9810009at2"/>
<dbReference type="SUPFAM" id="SSF89447">
    <property type="entry name" value="AbrB/MazE/MraZ-like"/>
    <property type="match status" value="1"/>
</dbReference>
<dbReference type="NCBIfam" id="NF040493">
    <property type="entry name" value="TA_anti_VapB"/>
    <property type="match status" value="1"/>
</dbReference>
<dbReference type="InterPro" id="IPR007159">
    <property type="entry name" value="SpoVT-AbrB_dom"/>
</dbReference>
<proteinExistence type="inferred from homology"/>
<evidence type="ECO:0000259" key="3">
    <source>
        <dbReference type="PROSITE" id="PS51740"/>
    </source>
</evidence>
<reference evidence="4 5" key="1">
    <citation type="submission" date="2019-01" db="EMBL/GenBank/DDBJ databases">
        <authorList>
            <person name="Chen W.-M."/>
        </authorList>
    </citation>
    <scope>NUCLEOTIDE SEQUENCE [LARGE SCALE GENOMIC DNA]</scope>
    <source>
        <strain evidence="4 5">KYPY4</strain>
    </source>
</reference>
<keyword evidence="5" id="KW-1185">Reference proteome</keyword>
<dbReference type="InterPro" id="IPR037914">
    <property type="entry name" value="SpoVT-AbrB_sf"/>
</dbReference>
<dbReference type="GO" id="GO:0003677">
    <property type="term" value="F:DNA binding"/>
    <property type="evidence" value="ECO:0007669"/>
    <property type="project" value="UniProtKB-UniRule"/>
</dbReference>
<accession>A0A437RBA4</accession>
<dbReference type="PANTHER" id="PTHR37550:SF3">
    <property type="entry name" value="ANTITOXIN VAPB1"/>
    <property type="match status" value="1"/>
</dbReference>
<dbReference type="InterPro" id="IPR051734">
    <property type="entry name" value="VapB_TA_antitoxins"/>
</dbReference>
<evidence type="ECO:0000313" key="5">
    <source>
        <dbReference type="Proteomes" id="UP000285575"/>
    </source>
</evidence>
<evidence type="ECO:0000256" key="2">
    <source>
        <dbReference type="PROSITE-ProRule" id="PRU01076"/>
    </source>
</evidence>
<comment type="caution">
    <text evidence="4">The sequence shown here is derived from an EMBL/GenBank/DDBJ whole genome shotgun (WGS) entry which is preliminary data.</text>
</comment>
<dbReference type="AlphaFoldDB" id="A0A437RBA4"/>
<feature type="domain" description="SpoVT-AbrB" evidence="3">
    <location>
        <begin position="4"/>
        <end position="46"/>
    </location>
</feature>
<keyword evidence="2" id="KW-0238">DNA-binding</keyword>
<evidence type="ECO:0000313" key="4">
    <source>
        <dbReference type="EMBL" id="RVU43957.1"/>
    </source>
</evidence>
<dbReference type="PANTHER" id="PTHR37550">
    <property type="entry name" value="ANTITOXIN VAPB1"/>
    <property type="match status" value="1"/>
</dbReference>
<dbReference type="Proteomes" id="UP000285575">
    <property type="component" value="Unassembled WGS sequence"/>
</dbReference>